<dbReference type="Pfam" id="PF14534">
    <property type="entry name" value="DUF4440"/>
    <property type="match status" value="1"/>
</dbReference>
<evidence type="ECO:0000313" key="3">
    <source>
        <dbReference type="Proteomes" id="UP001597201"/>
    </source>
</evidence>
<organism evidence="2 3">
    <name type="scientific">Namhaeicola litoreus</name>
    <dbReference type="NCBI Taxonomy" id="1052145"/>
    <lineage>
        <taxon>Bacteria</taxon>
        <taxon>Pseudomonadati</taxon>
        <taxon>Bacteroidota</taxon>
        <taxon>Flavobacteriia</taxon>
        <taxon>Flavobacteriales</taxon>
        <taxon>Flavobacteriaceae</taxon>
        <taxon>Namhaeicola</taxon>
    </lineage>
</organism>
<dbReference type="EMBL" id="JBHTMY010000003">
    <property type="protein sequence ID" value="MFD1316470.1"/>
    <property type="molecule type" value="Genomic_DNA"/>
</dbReference>
<comment type="caution">
    <text evidence="2">The sequence shown here is derived from an EMBL/GenBank/DDBJ whole genome shotgun (WGS) entry which is preliminary data.</text>
</comment>
<proteinExistence type="predicted"/>
<accession>A0ABW3Y4U7</accession>
<feature type="domain" description="DUF4440" evidence="1">
    <location>
        <begin position="32"/>
        <end position="141"/>
    </location>
</feature>
<reference evidence="3" key="1">
    <citation type="journal article" date="2019" name="Int. J. Syst. Evol. Microbiol.">
        <title>The Global Catalogue of Microorganisms (GCM) 10K type strain sequencing project: providing services to taxonomists for standard genome sequencing and annotation.</title>
        <authorList>
            <consortium name="The Broad Institute Genomics Platform"/>
            <consortium name="The Broad Institute Genome Sequencing Center for Infectious Disease"/>
            <person name="Wu L."/>
            <person name="Ma J."/>
        </authorList>
    </citation>
    <scope>NUCLEOTIDE SEQUENCE [LARGE SCALE GENOMIC DNA]</scope>
    <source>
        <strain evidence="3">CCUG 61485</strain>
    </source>
</reference>
<protein>
    <submittedName>
        <fullName evidence="2">YybH family protein</fullName>
    </submittedName>
</protein>
<keyword evidence="3" id="KW-1185">Reference proteome</keyword>
<dbReference type="SUPFAM" id="SSF54427">
    <property type="entry name" value="NTF2-like"/>
    <property type="match status" value="1"/>
</dbReference>
<gene>
    <name evidence="2" type="ORF">ACFQ39_12665</name>
</gene>
<dbReference type="RefSeq" id="WP_377179479.1">
    <property type="nucleotide sequence ID" value="NZ_JBHTMY010000003.1"/>
</dbReference>
<dbReference type="InterPro" id="IPR027843">
    <property type="entry name" value="DUF4440"/>
</dbReference>
<evidence type="ECO:0000313" key="2">
    <source>
        <dbReference type="EMBL" id="MFD1316470.1"/>
    </source>
</evidence>
<dbReference type="InterPro" id="IPR032710">
    <property type="entry name" value="NTF2-like_dom_sf"/>
</dbReference>
<sequence>MTKNLIFYCFMILSTPFYGQNFIGEKEEIDQILKNISKFSAHVVNSDHISIGKAYTSDAKIFPNNKDIILGTNDITNYWKKIDGSRTIAHKITPLEIKVIGNEAYDYGYYEGTTKTSDGKETSWKGKYVIVWKKVEKDWKIYLDIWNRIAE</sequence>
<evidence type="ECO:0000259" key="1">
    <source>
        <dbReference type="Pfam" id="PF14534"/>
    </source>
</evidence>
<dbReference type="Gene3D" id="3.10.450.50">
    <property type="match status" value="1"/>
</dbReference>
<name>A0ABW3Y4U7_9FLAO</name>
<dbReference type="Proteomes" id="UP001597201">
    <property type="component" value="Unassembled WGS sequence"/>
</dbReference>